<reference evidence="9 10" key="1">
    <citation type="submission" date="2020-03" db="EMBL/GenBank/DDBJ databases">
        <title>Sphingomonas sp. nov., isolated from fish.</title>
        <authorList>
            <person name="Hyun D.-W."/>
            <person name="Bae J.-W."/>
        </authorList>
    </citation>
    <scope>NUCLEOTIDE SEQUENCE [LARGE SCALE GENOMIC DNA]</scope>
    <source>
        <strain evidence="9 10">HDW15C</strain>
    </source>
</reference>
<name>A0A6G7ZKV9_9SPHN</name>
<comment type="cofactor">
    <cofactor evidence="1">
        <name>FAD</name>
        <dbReference type="ChEBI" id="CHEBI:57692"/>
    </cofactor>
</comment>
<dbReference type="GO" id="GO:0004497">
    <property type="term" value="F:monooxygenase activity"/>
    <property type="evidence" value="ECO:0007669"/>
    <property type="project" value="UniProtKB-KW"/>
</dbReference>
<evidence type="ECO:0000256" key="1">
    <source>
        <dbReference type="ARBA" id="ARBA00001974"/>
    </source>
</evidence>
<comment type="similarity">
    <text evidence="3">Belongs to the UbiH/COQ6 family.</text>
</comment>
<organism evidence="9 10">
    <name type="scientific">Sphingomonas sinipercae</name>
    <dbReference type="NCBI Taxonomy" id="2714944"/>
    <lineage>
        <taxon>Bacteria</taxon>
        <taxon>Pseudomonadati</taxon>
        <taxon>Pseudomonadota</taxon>
        <taxon>Alphaproteobacteria</taxon>
        <taxon>Sphingomonadales</taxon>
        <taxon>Sphingomonadaceae</taxon>
        <taxon>Sphingomonas</taxon>
    </lineage>
</organism>
<evidence type="ECO:0000313" key="10">
    <source>
        <dbReference type="Proteomes" id="UP000502502"/>
    </source>
</evidence>
<dbReference type="PANTHER" id="PTHR43876">
    <property type="entry name" value="UBIQUINONE BIOSYNTHESIS MONOOXYGENASE COQ6, MITOCHONDRIAL"/>
    <property type="match status" value="1"/>
</dbReference>
<dbReference type="EMBL" id="CP049871">
    <property type="protein sequence ID" value="QIL01573.1"/>
    <property type="molecule type" value="Genomic_DNA"/>
</dbReference>
<keyword evidence="7" id="KW-0503">Monooxygenase</keyword>
<dbReference type="InterPro" id="IPR051205">
    <property type="entry name" value="UbiH/COQ6_monooxygenase"/>
</dbReference>
<proteinExistence type="inferred from homology"/>
<dbReference type="InterPro" id="IPR010971">
    <property type="entry name" value="UbiH/COQ6"/>
</dbReference>
<dbReference type="GO" id="GO:0071949">
    <property type="term" value="F:FAD binding"/>
    <property type="evidence" value="ECO:0007669"/>
    <property type="project" value="InterPro"/>
</dbReference>
<dbReference type="InterPro" id="IPR002938">
    <property type="entry name" value="FAD-bd"/>
</dbReference>
<feature type="domain" description="FAD-binding" evidence="8">
    <location>
        <begin position="4"/>
        <end position="339"/>
    </location>
</feature>
<protein>
    <submittedName>
        <fullName evidence="9">Ubiquinone biosynthesis protein UbiH</fullName>
    </submittedName>
</protein>
<dbReference type="KEGG" id="ssin:G7078_01385"/>
<evidence type="ECO:0000313" key="9">
    <source>
        <dbReference type="EMBL" id="QIL01573.1"/>
    </source>
</evidence>
<sequence>MDRADVIILGGGLVGLALAAALDASGLSAIVVDPADPDQRLDAAFDGRTSAVSSSSMRMLEATGVADHFPQPGCPILKIAVADGLAPSGLDFDADDDGPLGWMHENRNLRAALRARAEAGSKLWLLWKSRIADVDRSESGVVVSLGDGRKLTAPLLIAADGRNSAMREAAGIRMARWRYDHNAIVSVLRHDRPHQNIAYEIFYPSGPFALLPMTDDAKGHRSAIVWSIRSGDAPGLLSLSDEQFAGEAKAAMGGFLGEVGMAAPRSTYPLGFHHAAHITAERLALVGDAAHAVHPIAGQGLNLGFRDAAALAQVLVEGARLGLDLGDRQLLDRYQRWRSLDALSVAFATDSLTRIYSVPGRTASAIRRFGMGLVDRIGPVKNRLMNEARGTSGELPLLLRGLPI</sequence>
<dbReference type="PRINTS" id="PR00420">
    <property type="entry name" value="RNGMNOXGNASE"/>
</dbReference>
<dbReference type="RefSeq" id="WP_166092244.1">
    <property type="nucleotide sequence ID" value="NZ_CP049871.1"/>
</dbReference>
<evidence type="ECO:0000256" key="2">
    <source>
        <dbReference type="ARBA" id="ARBA00004749"/>
    </source>
</evidence>
<keyword evidence="9" id="KW-0830">Ubiquinone</keyword>
<comment type="pathway">
    <text evidence="2">Cofactor biosynthesis; ubiquinone biosynthesis.</text>
</comment>
<evidence type="ECO:0000256" key="5">
    <source>
        <dbReference type="ARBA" id="ARBA00022827"/>
    </source>
</evidence>
<evidence type="ECO:0000256" key="6">
    <source>
        <dbReference type="ARBA" id="ARBA00023002"/>
    </source>
</evidence>
<dbReference type="UniPathway" id="UPA00232"/>
<dbReference type="GO" id="GO:0110142">
    <property type="term" value="C:ubiquinone biosynthesis complex"/>
    <property type="evidence" value="ECO:0007669"/>
    <property type="project" value="UniProtKB-ARBA"/>
</dbReference>
<dbReference type="SUPFAM" id="SSF51905">
    <property type="entry name" value="FAD/NAD(P)-binding domain"/>
    <property type="match status" value="1"/>
</dbReference>
<keyword evidence="4" id="KW-0285">Flavoprotein</keyword>
<dbReference type="PROSITE" id="PS01304">
    <property type="entry name" value="UBIH"/>
    <property type="match status" value="1"/>
</dbReference>
<evidence type="ECO:0000259" key="8">
    <source>
        <dbReference type="Pfam" id="PF01494"/>
    </source>
</evidence>
<accession>A0A6G7ZKV9</accession>
<evidence type="ECO:0000256" key="3">
    <source>
        <dbReference type="ARBA" id="ARBA00005349"/>
    </source>
</evidence>
<dbReference type="InterPro" id="IPR018168">
    <property type="entry name" value="Ubi_Hdrlase_CS"/>
</dbReference>
<dbReference type="GO" id="GO:0016705">
    <property type="term" value="F:oxidoreductase activity, acting on paired donors, with incorporation or reduction of molecular oxygen"/>
    <property type="evidence" value="ECO:0007669"/>
    <property type="project" value="InterPro"/>
</dbReference>
<keyword evidence="6" id="KW-0560">Oxidoreductase</keyword>
<evidence type="ECO:0000256" key="7">
    <source>
        <dbReference type="ARBA" id="ARBA00023033"/>
    </source>
</evidence>
<evidence type="ECO:0000256" key="4">
    <source>
        <dbReference type="ARBA" id="ARBA00022630"/>
    </source>
</evidence>
<dbReference type="GO" id="GO:0006744">
    <property type="term" value="P:ubiquinone biosynthetic process"/>
    <property type="evidence" value="ECO:0007669"/>
    <property type="project" value="UniProtKB-UniPathway"/>
</dbReference>
<dbReference type="NCBIfam" id="TIGR01988">
    <property type="entry name" value="Ubi-OHases"/>
    <property type="match status" value="1"/>
</dbReference>
<dbReference type="FunFam" id="3.50.50.60:FF:000021">
    <property type="entry name" value="Ubiquinone biosynthesis monooxygenase COQ6"/>
    <property type="match status" value="1"/>
</dbReference>
<dbReference type="Gene3D" id="3.50.50.60">
    <property type="entry name" value="FAD/NAD(P)-binding domain"/>
    <property type="match status" value="2"/>
</dbReference>
<gene>
    <name evidence="9" type="ORF">G7078_01385</name>
</gene>
<dbReference type="AlphaFoldDB" id="A0A6G7ZKV9"/>
<keyword evidence="5" id="KW-0274">FAD</keyword>
<keyword evidence="10" id="KW-1185">Reference proteome</keyword>
<dbReference type="PANTHER" id="PTHR43876:SF7">
    <property type="entry name" value="UBIQUINONE BIOSYNTHESIS MONOOXYGENASE COQ6, MITOCHONDRIAL"/>
    <property type="match status" value="1"/>
</dbReference>
<dbReference type="Proteomes" id="UP000502502">
    <property type="component" value="Chromosome"/>
</dbReference>
<dbReference type="InterPro" id="IPR036188">
    <property type="entry name" value="FAD/NAD-bd_sf"/>
</dbReference>
<dbReference type="Pfam" id="PF01494">
    <property type="entry name" value="FAD_binding_3"/>
    <property type="match status" value="1"/>
</dbReference>